<accession>A0A8X6MGE2</accession>
<keyword evidence="3" id="KW-1185">Reference proteome</keyword>
<sequence length="89" mass="9907">MKQLITFRFLESEVENKKYEMRGIPVAGPTHSEPTPTRADPSPPPFPLGLGDVNHRSNSKKRRPRGRAKEVSNEGPESSLNSTHSAEKI</sequence>
<evidence type="ECO:0000313" key="3">
    <source>
        <dbReference type="Proteomes" id="UP000887013"/>
    </source>
</evidence>
<dbReference type="EMBL" id="BMAW01045360">
    <property type="protein sequence ID" value="GFS49423.1"/>
    <property type="molecule type" value="Genomic_DNA"/>
</dbReference>
<name>A0A8X6MGE2_NEPPI</name>
<evidence type="ECO:0000313" key="2">
    <source>
        <dbReference type="EMBL" id="GFS49423.1"/>
    </source>
</evidence>
<protein>
    <submittedName>
        <fullName evidence="2">Uncharacterized protein</fullName>
    </submittedName>
</protein>
<feature type="compositionally biased region" description="Basic residues" evidence="1">
    <location>
        <begin position="57"/>
        <end position="66"/>
    </location>
</feature>
<gene>
    <name evidence="2" type="ORF">NPIL_411281</name>
</gene>
<proteinExistence type="predicted"/>
<feature type="region of interest" description="Disordered" evidence="1">
    <location>
        <begin position="17"/>
        <end position="89"/>
    </location>
</feature>
<reference evidence="2" key="1">
    <citation type="submission" date="2020-08" db="EMBL/GenBank/DDBJ databases">
        <title>Multicomponent nature underlies the extraordinary mechanical properties of spider dragline silk.</title>
        <authorList>
            <person name="Kono N."/>
            <person name="Nakamura H."/>
            <person name="Mori M."/>
            <person name="Yoshida Y."/>
            <person name="Ohtoshi R."/>
            <person name="Malay A.D."/>
            <person name="Moran D.A.P."/>
            <person name="Tomita M."/>
            <person name="Numata K."/>
            <person name="Arakawa K."/>
        </authorList>
    </citation>
    <scope>NUCLEOTIDE SEQUENCE</scope>
</reference>
<dbReference type="Proteomes" id="UP000887013">
    <property type="component" value="Unassembled WGS sequence"/>
</dbReference>
<dbReference type="AlphaFoldDB" id="A0A8X6MGE2"/>
<feature type="compositionally biased region" description="Polar residues" evidence="1">
    <location>
        <begin position="75"/>
        <end position="89"/>
    </location>
</feature>
<evidence type="ECO:0000256" key="1">
    <source>
        <dbReference type="SAM" id="MobiDB-lite"/>
    </source>
</evidence>
<comment type="caution">
    <text evidence="2">The sequence shown here is derived from an EMBL/GenBank/DDBJ whole genome shotgun (WGS) entry which is preliminary data.</text>
</comment>
<organism evidence="2 3">
    <name type="scientific">Nephila pilipes</name>
    <name type="common">Giant wood spider</name>
    <name type="synonym">Nephila maculata</name>
    <dbReference type="NCBI Taxonomy" id="299642"/>
    <lineage>
        <taxon>Eukaryota</taxon>
        <taxon>Metazoa</taxon>
        <taxon>Ecdysozoa</taxon>
        <taxon>Arthropoda</taxon>
        <taxon>Chelicerata</taxon>
        <taxon>Arachnida</taxon>
        <taxon>Araneae</taxon>
        <taxon>Araneomorphae</taxon>
        <taxon>Entelegynae</taxon>
        <taxon>Araneoidea</taxon>
        <taxon>Nephilidae</taxon>
        <taxon>Nephila</taxon>
    </lineage>
</organism>